<evidence type="ECO:0000313" key="2">
    <source>
        <dbReference type="Proteomes" id="UP000279227"/>
    </source>
</evidence>
<dbReference type="EMBL" id="LR134289">
    <property type="protein sequence ID" value="VEE06781.1"/>
    <property type="molecule type" value="Genomic_DNA"/>
</dbReference>
<evidence type="ECO:0000313" key="1">
    <source>
        <dbReference type="EMBL" id="VEE06781.1"/>
    </source>
</evidence>
<gene>
    <name evidence="1" type="ORF">NCTC11432_01816</name>
</gene>
<name>A0A3S4PE37_CHRGE</name>
<organism evidence="1 2">
    <name type="scientific">Chryseobacterium gleum</name>
    <name type="common">Flavobacterium gleum</name>
    <dbReference type="NCBI Taxonomy" id="250"/>
    <lineage>
        <taxon>Bacteria</taxon>
        <taxon>Pseudomonadati</taxon>
        <taxon>Bacteroidota</taxon>
        <taxon>Flavobacteriia</taxon>
        <taxon>Flavobacteriales</taxon>
        <taxon>Weeksellaceae</taxon>
        <taxon>Chryseobacterium group</taxon>
        <taxon>Chryseobacterium</taxon>
    </lineage>
</organism>
<dbReference type="Proteomes" id="UP000279227">
    <property type="component" value="Chromosome"/>
</dbReference>
<reference evidence="1 2" key="1">
    <citation type="submission" date="2018-12" db="EMBL/GenBank/DDBJ databases">
        <authorList>
            <consortium name="Pathogen Informatics"/>
        </authorList>
    </citation>
    <scope>NUCLEOTIDE SEQUENCE [LARGE SCALE GENOMIC DNA]</scope>
    <source>
        <strain evidence="1 2">NCTC11432</strain>
    </source>
</reference>
<proteinExistence type="predicted"/>
<protein>
    <submittedName>
        <fullName evidence="1">Uncharacterized protein</fullName>
    </submittedName>
</protein>
<accession>A0A3S4PE37</accession>
<sequence>MKAELKNNAMKKHTIKKMMKHICMPVNQEYCG</sequence>
<dbReference type="KEGG" id="cgle:NCTC11432_01816"/>
<dbReference type="AlphaFoldDB" id="A0A3S4PE37"/>